<comment type="caution">
    <text evidence="1">The sequence shown here is derived from an EMBL/GenBank/DDBJ whole genome shotgun (WGS) entry which is preliminary data.</text>
</comment>
<dbReference type="EMBL" id="RJUJ01000002">
    <property type="protein sequence ID" value="ROH83846.1"/>
    <property type="molecule type" value="Genomic_DNA"/>
</dbReference>
<gene>
    <name evidence="1" type="ORF">EC392_02165</name>
</gene>
<organism evidence="1 2">
    <name type="scientific">Lonsdalea populi</name>
    <dbReference type="NCBI Taxonomy" id="1172565"/>
    <lineage>
        <taxon>Bacteria</taxon>
        <taxon>Pseudomonadati</taxon>
        <taxon>Pseudomonadota</taxon>
        <taxon>Gammaproteobacteria</taxon>
        <taxon>Enterobacterales</taxon>
        <taxon>Pectobacteriaceae</taxon>
        <taxon>Lonsdalea</taxon>
    </lineage>
</organism>
<accession>A0A3N0UTG3</accession>
<dbReference type="Proteomes" id="UP000274511">
    <property type="component" value="Unassembled WGS sequence"/>
</dbReference>
<name>A0A3N0UTG3_9GAMM</name>
<reference evidence="1 2" key="1">
    <citation type="submission" date="2018-10" db="EMBL/GenBank/DDBJ databases">
        <title>New species genome.</title>
        <authorList>
            <person name="Li Y."/>
        </authorList>
    </citation>
    <scope>NUCLEOTIDE SEQUENCE [LARGE SCALE GENOMIC DNA]</scope>
    <source>
        <strain evidence="1 2">L6_4B</strain>
    </source>
</reference>
<dbReference type="AlphaFoldDB" id="A0A3N0UTG3"/>
<proteinExistence type="predicted"/>
<sequence length="67" mass="7845">MNPDQLDPRNPEDRKALRLMTVPIRNVVKALGLCPLSWRDRYTRTQLCRMAVQKGLTLRDFVFSKNT</sequence>
<protein>
    <submittedName>
        <fullName evidence="1">Uncharacterized protein</fullName>
    </submittedName>
</protein>
<evidence type="ECO:0000313" key="2">
    <source>
        <dbReference type="Proteomes" id="UP000274511"/>
    </source>
</evidence>
<evidence type="ECO:0000313" key="1">
    <source>
        <dbReference type="EMBL" id="ROH83846.1"/>
    </source>
</evidence>